<dbReference type="PANTHER" id="PTHR22876">
    <property type="entry name" value="ZGC:101016"/>
    <property type="match status" value="1"/>
</dbReference>
<feature type="compositionally biased region" description="Basic and acidic residues" evidence="1">
    <location>
        <begin position="193"/>
        <end position="206"/>
    </location>
</feature>
<organism evidence="2">
    <name type="scientific">Corethron hystrix</name>
    <dbReference type="NCBI Taxonomy" id="216773"/>
    <lineage>
        <taxon>Eukaryota</taxon>
        <taxon>Sar</taxon>
        <taxon>Stramenopiles</taxon>
        <taxon>Ochrophyta</taxon>
        <taxon>Bacillariophyta</taxon>
        <taxon>Coscinodiscophyceae</taxon>
        <taxon>Corethrophycidae</taxon>
        <taxon>Corethrales</taxon>
        <taxon>Corethraceae</taxon>
        <taxon>Corethron</taxon>
    </lineage>
</organism>
<dbReference type="Pfam" id="PF10217">
    <property type="entry name" value="DUF2039"/>
    <property type="match status" value="1"/>
</dbReference>
<feature type="region of interest" description="Disordered" evidence="1">
    <location>
        <begin position="1"/>
        <end position="22"/>
    </location>
</feature>
<dbReference type="PANTHER" id="PTHR22876:SF5">
    <property type="entry name" value="CHROMOSOME 9 OPEN READING FRAME 85"/>
    <property type="match status" value="1"/>
</dbReference>
<feature type="compositionally biased region" description="Basic and acidic residues" evidence="1">
    <location>
        <begin position="158"/>
        <end position="177"/>
    </location>
</feature>
<accession>A0A7S1G255</accession>
<dbReference type="EMBL" id="HBFR01040740">
    <property type="protein sequence ID" value="CAD8902577.1"/>
    <property type="molecule type" value="Transcribed_RNA"/>
</dbReference>
<feature type="region of interest" description="Disordered" evidence="1">
    <location>
        <begin position="155"/>
        <end position="238"/>
    </location>
</feature>
<dbReference type="AlphaFoldDB" id="A0A7S1G255"/>
<feature type="compositionally biased region" description="Basic residues" evidence="1">
    <location>
        <begin position="1"/>
        <end position="12"/>
    </location>
</feature>
<dbReference type="InterPro" id="IPR019351">
    <property type="entry name" value="DUF2039"/>
</dbReference>
<proteinExistence type="predicted"/>
<evidence type="ECO:0000313" key="2">
    <source>
        <dbReference type="EMBL" id="CAD8902577.1"/>
    </source>
</evidence>
<gene>
    <name evidence="2" type="ORF">CHYS00102_LOCUS29796</name>
</gene>
<feature type="compositionally biased region" description="Acidic residues" evidence="1">
    <location>
        <begin position="178"/>
        <end position="188"/>
    </location>
</feature>
<name>A0A7S1G255_9STRA</name>
<reference evidence="2" key="1">
    <citation type="submission" date="2021-01" db="EMBL/GenBank/DDBJ databases">
        <authorList>
            <person name="Corre E."/>
            <person name="Pelletier E."/>
            <person name="Niang G."/>
            <person name="Scheremetjew M."/>
            <person name="Finn R."/>
            <person name="Kale V."/>
            <person name="Holt S."/>
            <person name="Cochrane G."/>
            <person name="Meng A."/>
            <person name="Brown T."/>
            <person name="Cohen L."/>
        </authorList>
    </citation>
    <scope>NUCLEOTIDE SEQUENCE</scope>
    <source>
        <strain evidence="2">308</strain>
    </source>
</reference>
<protein>
    <submittedName>
        <fullName evidence="2">Uncharacterized protein</fullName>
    </submittedName>
</protein>
<sequence length="283" mass="31990">MPPKQQKKKGRPPAHQNSFAFRHNPKSKLTEKILSSPNVGCCRRCHDKIEWRKKYRKYKPLTKPGFCNRCKRRNVKAAYHTICTQCTWIVEKDDVDIIGKDTTSTTMKTEKKKPVRLCAVCACVLNEQEENPASGEKDLVDAMKGTEMLSLRKRKTLERKLARGEHADDRKGVNSHETDEETDVDESIGEVSGRGKIEDMEGKEDSQSASSVVTEEEAFSEQAKDDTNGNNDDNNVCIDGEDDPFLKLIGGEANLLVGDAYRAKMLQQQQQQHAEEVRLGKNH</sequence>
<evidence type="ECO:0000256" key="1">
    <source>
        <dbReference type="SAM" id="MobiDB-lite"/>
    </source>
</evidence>